<gene>
    <name evidence="1" type="ORF">G3T16_19700</name>
</gene>
<evidence type="ECO:0008006" key="3">
    <source>
        <dbReference type="Google" id="ProtNLM"/>
    </source>
</evidence>
<name>A0A6C0U596_9GAMM</name>
<keyword evidence="2" id="KW-1185">Reference proteome</keyword>
<sequence>MTTTTQSSQLLTSVLQSVADDRHVTVLDMGSALPETVAFFSGQRCTLHFADLFAELPFVAAEEGPDIRTQLAALLRFPAHTRFDICLFWDLFNYLDSDAIAALQSILQPHIHPGTRAYGFGVHNRRAGASHHQYGILAADTLQIRQRPAPLPGYAPLPQSQLQNLLSGFSFDRSVLLADSRLELLMSARRP</sequence>
<evidence type="ECO:0000313" key="2">
    <source>
        <dbReference type="Proteomes" id="UP000477680"/>
    </source>
</evidence>
<dbReference type="AlphaFoldDB" id="A0A6C0U596"/>
<evidence type="ECO:0000313" key="1">
    <source>
        <dbReference type="EMBL" id="QIB67291.1"/>
    </source>
</evidence>
<dbReference type="Proteomes" id="UP000477680">
    <property type="component" value="Chromosome"/>
</dbReference>
<protein>
    <recommendedName>
        <fullName evidence="3">Class I SAM-dependent methyltransferase</fullName>
    </recommendedName>
</protein>
<reference evidence="1 2" key="1">
    <citation type="submission" date="2020-02" db="EMBL/GenBank/DDBJ databases">
        <title>Genome sequencing for Kineobactrum sp. M2.</title>
        <authorList>
            <person name="Park S.-J."/>
        </authorList>
    </citation>
    <scope>NUCLEOTIDE SEQUENCE [LARGE SCALE GENOMIC DNA]</scope>
    <source>
        <strain evidence="1 2">M2</strain>
    </source>
</reference>
<dbReference type="Gene3D" id="3.40.50.150">
    <property type="entry name" value="Vaccinia Virus protein VP39"/>
    <property type="match status" value="1"/>
</dbReference>
<dbReference type="RefSeq" id="WP_163496718.1">
    <property type="nucleotide sequence ID" value="NZ_CP048711.1"/>
</dbReference>
<dbReference type="InterPro" id="IPR029063">
    <property type="entry name" value="SAM-dependent_MTases_sf"/>
</dbReference>
<accession>A0A6C0U596</accession>
<proteinExistence type="predicted"/>
<dbReference type="EMBL" id="CP048711">
    <property type="protein sequence ID" value="QIB67291.1"/>
    <property type="molecule type" value="Genomic_DNA"/>
</dbReference>
<organism evidence="1 2">
    <name type="scientific">Kineobactrum salinum</name>
    <dbReference type="NCBI Taxonomy" id="2708301"/>
    <lineage>
        <taxon>Bacteria</taxon>
        <taxon>Pseudomonadati</taxon>
        <taxon>Pseudomonadota</taxon>
        <taxon>Gammaproteobacteria</taxon>
        <taxon>Cellvibrionales</taxon>
        <taxon>Halieaceae</taxon>
        <taxon>Kineobactrum</taxon>
    </lineage>
</organism>
<dbReference type="KEGG" id="kim:G3T16_19700"/>